<evidence type="ECO:0000256" key="1">
    <source>
        <dbReference type="ARBA" id="ARBA00009437"/>
    </source>
</evidence>
<dbReference type="eggNOG" id="COG0583">
    <property type="taxonomic scope" value="Bacteria"/>
</dbReference>
<dbReference type="SUPFAM" id="SSF53850">
    <property type="entry name" value="Periplasmic binding protein-like II"/>
    <property type="match status" value="1"/>
</dbReference>
<dbReference type="CDD" id="cd08474">
    <property type="entry name" value="PBP2_CrgA_like_5"/>
    <property type="match status" value="1"/>
</dbReference>
<name>B0T3Q1_CAUSK</name>
<dbReference type="OrthoDB" id="9813056at2"/>
<dbReference type="HOGENOM" id="CLU_039613_16_1_5"/>
<dbReference type="PANTHER" id="PTHR30537:SF1">
    <property type="entry name" value="HTH-TYPE TRANSCRIPTIONAL REGULATOR PGRR"/>
    <property type="match status" value="1"/>
</dbReference>
<dbReference type="Pfam" id="PF03466">
    <property type="entry name" value="LysR_substrate"/>
    <property type="match status" value="1"/>
</dbReference>
<keyword evidence="3" id="KW-0238">DNA-binding</keyword>
<evidence type="ECO:0000256" key="3">
    <source>
        <dbReference type="ARBA" id="ARBA00023125"/>
    </source>
</evidence>
<accession>B0T3Q1</accession>
<dbReference type="GO" id="GO:0043565">
    <property type="term" value="F:sequence-specific DNA binding"/>
    <property type="evidence" value="ECO:0007669"/>
    <property type="project" value="TreeGrafter"/>
</dbReference>
<dbReference type="STRING" id="366602.Caul_3238"/>
<gene>
    <name evidence="6" type="ordered locus">Caul_3238</name>
</gene>
<dbReference type="PANTHER" id="PTHR30537">
    <property type="entry name" value="HTH-TYPE TRANSCRIPTIONAL REGULATOR"/>
    <property type="match status" value="1"/>
</dbReference>
<keyword evidence="2" id="KW-0805">Transcription regulation</keyword>
<keyword evidence="6" id="KW-0456">Lyase</keyword>
<dbReference type="InterPro" id="IPR058163">
    <property type="entry name" value="LysR-type_TF_proteobact-type"/>
</dbReference>
<proteinExistence type="inferred from homology"/>
<dbReference type="InterPro" id="IPR036390">
    <property type="entry name" value="WH_DNA-bd_sf"/>
</dbReference>
<protein>
    <submittedName>
        <fullName evidence="6">Transcriptional regulator, LysR family</fullName>
        <ecNumber evidence="6">4.2.1.1</ecNumber>
    </submittedName>
</protein>
<comment type="similarity">
    <text evidence="1">Belongs to the LysR transcriptional regulatory family.</text>
</comment>
<reference evidence="6" key="1">
    <citation type="submission" date="2008-01" db="EMBL/GenBank/DDBJ databases">
        <title>Complete sequence of chromosome of Caulobacter sp. K31.</title>
        <authorList>
            <consortium name="US DOE Joint Genome Institute"/>
            <person name="Copeland A."/>
            <person name="Lucas S."/>
            <person name="Lapidus A."/>
            <person name="Barry K."/>
            <person name="Glavina del Rio T."/>
            <person name="Dalin E."/>
            <person name="Tice H."/>
            <person name="Pitluck S."/>
            <person name="Bruce D."/>
            <person name="Goodwin L."/>
            <person name="Thompson L.S."/>
            <person name="Brettin T."/>
            <person name="Detter J.C."/>
            <person name="Han C."/>
            <person name="Schmutz J."/>
            <person name="Larimer F."/>
            <person name="Land M."/>
            <person name="Hauser L."/>
            <person name="Kyrpides N."/>
            <person name="Kim E."/>
            <person name="Stephens C."/>
            <person name="Richardson P."/>
        </authorList>
    </citation>
    <scope>NUCLEOTIDE SEQUENCE [LARGE SCALE GENOMIC DNA]</scope>
    <source>
        <strain evidence="6">K31</strain>
    </source>
</reference>
<keyword evidence="4" id="KW-0804">Transcription</keyword>
<organism evidence="6">
    <name type="scientific">Caulobacter sp. (strain K31)</name>
    <dbReference type="NCBI Taxonomy" id="366602"/>
    <lineage>
        <taxon>Bacteria</taxon>
        <taxon>Pseudomonadati</taxon>
        <taxon>Pseudomonadota</taxon>
        <taxon>Alphaproteobacteria</taxon>
        <taxon>Caulobacterales</taxon>
        <taxon>Caulobacteraceae</taxon>
        <taxon>Caulobacter</taxon>
    </lineage>
</organism>
<sequence>MTRPTFADLTAFSAIAEHRSFRAAADALGVSRSSLSHAMRALERNLGVRLLNRTTRSVFPTDAGQRLLARLGPALRDLDAALDEVAEDRGRPSGRLRINANEIATRRLLRDVVPQFLARHPAVELDIVTDGRLIDIVAEGFDAGIRLYETTPKDMVAVRLGDDVRFLAVASPSYFADHAPPATPDDLQHHQCIRHRLPSGKRYRWEFERFGQEVAIDAPGSLTLDHTGLMVDAALDGLGLAYVPDLAAEPYLKTGELIAVLTDWCPSIPGLCLYYPGSRHVPASLRAFIDVLKEIRPRNFGSLVS</sequence>
<dbReference type="PROSITE" id="PS50931">
    <property type="entry name" value="HTH_LYSR"/>
    <property type="match status" value="1"/>
</dbReference>
<dbReference type="GO" id="GO:0006351">
    <property type="term" value="P:DNA-templated transcription"/>
    <property type="evidence" value="ECO:0007669"/>
    <property type="project" value="TreeGrafter"/>
</dbReference>
<dbReference type="EC" id="4.2.1.1" evidence="6"/>
<dbReference type="Gene3D" id="3.40.190.290">
    <property type="match status" value="1"/>
</dbReference>
<dbReference type="AlphaFoldDB" id="B0T3Q1"/>
<dbReference type="Pfam" id="PF00126">
    <property type="entry name" value="HTH_1"/>
    <property type="match status" value="1"/>
</dbReference>
<dbReference type="SUPFAM" id="SSF46785">
    <property type="entry name" value="Winged helix' DNA-binding domain"/>
    <property type="match status" value="1"/>
</dbReference>
<feature type="domain" description="HTH lysR-type" evidence="5">
    <location>
        <begin position="4"/>
        <end position="61"/>
    </location>
</feature>
<evidence type="ECO:0000259" key="5">
    <source>
        <dbReference type="PROSITE" id="PS50931"/>
    </source>
</evidence>
<evidence type="ECO:0000313" key="6">
    <source>
        <dbReference type="EMBL" id="ABZ72365.1"/>
    </source>
</evidence>
<dbReference type="GO" id="GO:0004089">
    <property type="term" value="F:carbonate dehydratase activity"/>
    <property type="evidence" value="ECO:0007669"/>
    <property type="project" value="UniProtKB-EC"/>
</dbReference>
<dbReference type="GO" id="GO:0003700">
    <property type="term" value="F:DNA-binding transcription factor activity"/>
    <property type="evidence" value="ECO:0007669"/>
    <property type="project" value="InterPro"/>
</dbReference>
<dbReference type="InterPro" id="IPR036388">
    <property type="entry name" value="WH-like_DNA-bd_sf"/>
</dbReference>
<evidence type="ECO:0000256" key="4">
    <source>
        <dbReference type="ARBA" id="ARBA00023163"/>
    </source>
</evidence>
<dbReference type="InterPro" id="IPR005119">
    <property type="entry name" value="LysR_subst-bd"/>
</dbReference>
<evidence type="ECO:0000256" key="2">
    <source>
        <dbReference type="ARBA" id="ARBA00023015"/>
    </source>
</evidence>
<dbReference type="FunFam" id="1.10.10.10:FF:000001">
    <property type="entry name" value="LysR family transcriptional regulator"/>
    <property type="match status" value="1"/>
</dbReference>
<dbReference type="InterPro" id="IPR000847">
    <property type="entry name" value="LysR_HTH_N"/>
</dbReference>
<dbReference type="KEGG" id="cak:Caul_3238"/>
<dbReference type="Gene3D" id="1.10.10.10">
    <property type="entry name" value="Winged helix-like DNA-binding domain superfamily/Winged helix DNA-binding domain"/>
    <property type="match status" value="1"/>
</dbReference>
<dbReference type="EMBL" id="CP000927">
    <property type="protein sequence ID" value="ABZ72365.1"/>
    <property type="molecule type" value="Genomic_DNA"/>
</dbReference>